<evidence type="ECO:0000256" key="1">
    <source>
        <dbReference type="ARBA" id="ARBA00004651"/>
    </source>
</evidence>
<keyword evidence="5 8" id="KW-0812">Transmembrane</keyword>
<evidence type="ECO:0000256" key="4">
    <source>
        <dbReference type="ARBA" id="ARBA00022475"/>
    </source>
</evidence>
<feature type="transmembrane region" description="Helical" evidence="8">
    <location>
        <begin position="267"/>
        <end position="284"/>
    </location>
</feature>
<sequence>MRTLALIKRILLQIVRDKRTLALLFIAPLLILTLMNLVFNGKTVEPALGVENGSPQLIESLKESEIIVHEYEDISDVEKAILKDNLTGFLQIEGTETKLTLLNDDPTAAKSIEMKVKQVISKELQLQVMGMKPNNDSIQTNYIYGSKDTQLFDTFSPILIGFFVFFFVFLISGIGLLNERTTGTLERLMATPIRRGEIVAAYLIGYGLLAIIQTIIVVLFSINILDINLVGSFWNVILINIVVAIVALSLGILLSSFASSEFQMVQFIPLVIVPQIFFSGIFSIEGMADWLQVLAKIMPLYYAANALKGVMYKGLSLSEISYNLYVLLAFAFVFIILNLFALKRYRKL</sequence>
<dbReference type="InterPro" id="IPR047817">
    <property type="entry name" value="ABC2_TM_bact-type"/>
</dbReference>
<feature type="transmembrane region" description="Helical" evidence="8">
    <location>
        <begin position="234"/>
        <end position="255"/>
    </location>
</feature>
<keyword evidence="3" id="KW-0813">Transport</keyword>
<dbReference type="OrthoDB" id="9776218at2"/>
<evidence type="ECO:0000256" key="2">
    <source>
        <dbReference type="ARBA" id="ARBA00007783"/>
    </source>
</evidence>
<comment type="caution">
    <text evidence="10">The sequence shown here is derived from an EMBL/GenBank/DDBJ whole genome shotgun (WGS) entry which is preliminary data.</text>
</comment>
<feature type="transmembrane region" description="Helical" evidence="8">
    <location>
        <begin position="155"/>
        <end position="177"/>
    </location>
</feature>
<dbReference type="PANTHER" id="PTHR30294:SF38">
    <property type="entry name" value="TRANSPORT PERMEASE PROTEIN"/>
    <property type="match status" value="1"/>
</dbReference>
<keyword evidence="4" id="KW-1003">Cell membrane</keyword>
<evidence type="ECO:0000256" key="3">
    <source>
        <dbReference type="ARBA" id="ARBA00022448"/>
    </source>
</evidence>
<protein>
    <submittedName>
        <fullName evidence="10">ABC transporter permease</fullName>
    </submittedName>
</protein>
<dbReference type="GO" id="GO:0140359">
    <property type="term" value="F:ABC-type transporter activity"/>
    <property type="evidence" value="ECO:0007669"/>
    <property type="project" value="InterPro"/>
</dbReference>
<evidence type="ECO:0000259" key="9">
    <source>
        <dbReference type="PROSITE" id="PS51012"/>
    </source>
</evidence>
<organism evidence="10 11">
    <name type="scientific">Ureibacillus endophyticus</name>
    <dbReference type="NCBI Taxonomy" id="1978490"/>
    <lineage>
        <taxon>Bacteria</taxon>
        <taxon>Bacillati</taxon>
        <taxon>Bacillota</taxon>
        <taxon>Bacilli</taxon>
        <taxon>Bacillales</taxon>
        <taxon>Caryophanaceae</taxon>
        <taxon>Ureibacillus</taxon>
    </lineage>
</organism>
<keyword evidence="6 8" id="KW-1133">Transmembrane helix</keyword>
<dbReference type="Pfam" id="PF12698">
    <property type="entry name" value="ABC2_membrane_3"/>
    <property type="match status" value="1"/>
</dbReference>
<name>A0A494YVS2_9BACL</name>
<evidence type="ECO:0000256" key="7">
    <source>
        <dbReference type="ARBA" id="ARBA00023136"/>
    </source>
</evidence>
<dbReference type="InterPro" id="IPR013525">
    <property type="entry name" value="ABC2_TM"/>
</dbReference>
<keyword evidence="11" id="KW-1185">Reference proteome</keyword>
<feature type="transmembrane region" description="Helical" evidence="8">
    <location>
        <begin position="322"/>
        <end position="342"/>
    </location>
</feature>
<gene>
    <name evidence="10" type="ORF">D8M03_14290</name>
</gene>
<comment type="subcellular location">
    <subcellularLocation>
        <location evidence="1">Cell membrane</location>
        <topology evidence="1">Multi-pass membrane protein</topology>
    </subcellularLocation>
</comment>
<accession>A0A494YVS2</accession>
<dbReference type="PROSITE" id="PS51012">
    <property type="entry name" value="ABC_TM2"/>
    <property type="match status" value="1"/>
</dbReference>
<comment type="similarity">
    <text evidence="2">Belongs to the ABC-2 integral membrane protein family.</text>
</comment>
<dbReference type="RefSeq" id="WP_121215507.1">
    <property type="nucleotide sequence ID" value="NZ_RBZN01000046.1"/>
</dbReference>
<reference evidence="10 11" key="1">
    <citation type="journal article" date="2016" name="Antonie Van Leeuwenhoek">
        <title>Lysinibacillus endophyticus sp. nov., an indole-3-acetic acid producing endophytic bacterium isolated from corn root (Zea mays cv. Xinken-5).</title>
        <authorList>
            <person name="Yu J."/>
            <person name="Guan X."/>
            <person name="Liu C."/>
            <person name="Xiang W."/>
            <person name="Yu Z."/>
            <person name="Liu X."/>
            <person name="Wang G."/>
        </authorList>
    </citation>
    <scope>NUCLEOTIDE SEQUENCE [LARGE SCALE GENOMIC DNA]</scope>
    <source>
        <strain evidence="10 11">DSM 100506</strain>
    </source>
</reference>
<dbReference type="GO" id="GO:0005886">
    <property type="term" value="C:plasma membrane"/>
    <property type="evidence" value="ECO:0007669"/>
    <property type="project" value="UniProtKB-SubCell"/>
</dbReference>
<evidence type="ECO:0000256" key="6">
    <source>
        <dbReference type="ARBA" id="ARBA00022989"/>
    </source>
</evidence>
<feature type="transmembrane region" description="Helical" evidence="8">
    <location>
        <begin position="198"/>
        <end position="222"/>
    </location>
</feature>
<evidence type="ECO:0000313" key="10">
    <source>
        <dbReference type="EMBL" id="RKQ14307.1"/>
    </source>
</evidence>
<dbReference type="InterPro" id="IPR051449">
    <property type="entry name" value="ABC-2_transporter_component"/>
</dbReference>
<dbReference type="EMBL" id="RBZN01000046">
    <property type="protein sequence ID" value="RKQ14307.1"/>
    <property type="molecule type" value="Genomic_DNA"/>
</dbReference>
<evidence type="ECO:0000313" key="11">
    <source>
        <dbReference type="Proteomes" id="UP000272238"/>
    </source>
</evidence>
<dbReference type="AlphaFoldDB" id="A0A494YVS2"/>
<proteinExistence type="inferred from homology"/>
<feature type="transmembrane region" description="Helical" evidence="8">
    <location>
        <begin position="21"/>
        <end position="39"/>
    </location>
</feature>
<evidence type="ECO:0000256" key="5">
    <source>
        <dbReference type="ARBA" id="ARBA00022692"/>
    </source>
</evidence>
<dbReference type="Proteomes" id="UP000272238">
    <property type="component" value="Unassembled WGS sequence"/>
</dbReference>
<keyword evidence="7 8" id="KW-0472">Membrane</keyword>
<evidence type="ECO:0000256" key="8">
    <source>
        <dbReference type="SAM" id="Phobius"/>
    </source>
</evidence>
<feature type="domain" description="ABC transmembrane type-2" evidence="9">
    <location>
        <begin position="109"/>
        <end position="345"/>
    </location>
</feature>
<dbReference type="PANTHER" id="PTHR30294">
    <property type="entry name" value="MEMBRANE COMPONENT OF ABC TRANSPORTER YHHJ-RELATED"/>
    <property type="match status" value="1"/>
</dbReference>